<protein>
    <submittedName>
        <fullName evidence="1">Uncharacterized protein</fullName>
    </submittedName>
</protein>
<name>A0ABP7TLP4_9ACTN</name>
<dbReference type="Proteomes" id="UP001500456">
    <property type="component" value="Unassembled WGS sequence"/>
</dbReference>
<reference evidence="2" key="1">
    <citation type="journal article" date="2019" name="Int. J. Syst. Evol. Microbiol.">
        <title>The Global Catalogue of Microorganisms (GCM) 10K type strain sequencing project: providing services to taxonomists for standard genome sequencing and annotation.</title>
        <authorList>
            <consortium name="The Broad Institute Genomics Platform"/>
            <consortium name="The Broad Institute Genome Sequencing Center for Infectious Disease"/>
            <person name="Wu L."/>
            <person name="Ma J."/>
        </authorList>
    </citation>
    <scope>NUCLEOTIDE SEQUENCE [LARGE SCALE GENOMIC DNA]</scope>
    <source>
        <strain evidence="2">JCM 16924</strain>
    </source>
</reference>
<comment type="caution">
    <text evidence="1">The sequence shown here is derived from an EMBL/GenBank/DDBJ whole genome shotgun (WGS) entry which is preliminary data.</text>
</comment>
<evidence type="ECO:0000313" key="1">
    <source>
        <dbReference type="EMBL" id="GAA4027955.1"/>
    </source>
</evidence>
<keyword evidence="2" id="KW-1185">Reference proteome</keyword>
<organism evidence="1 2">
    <name type="scientific">Streptomyces plumbiresistens</name>
    <dbReference type="NCBI Taxonomy" id="511811"/>
    <lineage>
        <taxon>Bacteria</taxon>
        <taxon>Bacillati</taxon>
        <taxon>Actinomycetota</taxon>
        <taxon>Actinomycetes</taxon>
        <taxon>Kitasatosporales</taxon>
        <taxon>Streptomycetaceae</taxon>
        <taxon>Streptomyces</taxon>
    </lineage>
</organism>
<proteinExistence type="predicted"/>
<dbReference type="EMBL" id="BAAAZX010000043">
    <property type="protein sequence ID" value="GAA4027955.1"/>
    <property type="molecule type" value="Genomic_DNA"/>
</dbReference>
<sequence length="62" mass="6590">MCDPSRNAGRSGCRAAVRTRNSARFAMTASTNSPLKSVVHVGAIVLRTTADAYGPRDTITRP</sequence>
<evidence type="ECO:0000313" key="2">
    <source>
        <dbReference type="Proteomes" id="UP001500456"/>
    </source>
</evidence>
<gene>
    <name evidence="1" type="ORF">GCM10022232_87250</name>
</gene>
<accession>A0ABP7TLP4</accession>